<dbReference type="Proteomes" id="UP000284407">
    <property type="component" value="Unassembled WGS sequence"/>
</dbReference>
<proteinExistence type="predicted"/>
<protein>
    <submittedName>
        <fullName evidence="2">Uncharacterized protein YjiS (DUF1127 family)</fullName>
    </submittedName>
</protein>
<organism evidence="2 3">
    <name type="scientific">Sulfitobacter guttiformis</name>
    <dbReference type="NCBI Taxonomy" id="74349"/>
    <lineage>
        <taxon>Bacteria</taxon>
        <taxon>Pseudomonadati</taxon>
        <taxon>Pseudomonadota</taxon>
        <taxon>Alphaproteobacteria</taxon>
        <taxon>Rhodobacterales</taxon>
        <taxon>Roseobacteraceae</taxon>
        <taxon>Sulfitobacter</taxon>
    </lineage>
</organism>
<sequence length="72" mass="7856">MAAFDTTRTTYGVASFASRTCAFVADLAMQVQAWNDARVTRNALSNLTDRELADIGLVRGEIDSIANSNMIR</sequence>
<dbReference type="RefSeq" id="WP_025063039.1">
    <property type="nucleotide sequence ID" value="NZ_RAQK01000001.1"/>
</dbReference>
<name>A0A420DPJ0_9RHOB</name>
<dbReference type="STRING" id="1443111.Z949_2617"/>
<dbReference type="InterPro" id="IPR009506">
    <property type="entry name" value="YjiS-like"/>
</dbReference>
<dbReference type="EMBL" id="RAQK01000001">
    <property type="protein sequence ID" value="RKE96089.1"/>
    <property type="molecule type" value="Genomic_DNA"/>
</dbReference>
<gene>
    <name evidence="2" type="ORF">C8N30_0640</name>
</gene>
<reference evidence="2 3" key="1">
    <citation type="submission" date="2018-09" db="EMBL/GenBank/DDBJ databases">
        <title>Genomic Encyclopedia of Archaeal and Bacterial Type Strains, Phase II (KMG-II): from individual species to whole genera.</title>
        <authorList>
            <person name="Goeker M."/>
        </authorList>
    </citation>
    <scope>NUCLEOTIDE SEQUENCE [LARGE SCALE GENOMIC DNA]</scope>
    <source>
        <strain evidence="2 3">DSM 11458</strain>
    </source>
</reference>
<evidence type="ECO:0000313" key="2">
    <source>
        <dbReference type="EMBL" id="RKE96089.1"/>
    </source>
</evidence>
<evidence type="ECO:0000313" key="3">
    <source>
        <dbReference type="Proteomes" id="UP000284407"/>
    </source>
</evidence>
<keyword evidence="3" id="KW-1185">Reference proteome</keyword>
<evidence type="ECO:0000259" key="1">
    <source>
        <dbReference type="Pfam" id="PF06568"/>
    </source>
</evidence>
<comment type="caution">
    <text evidence="2">The sequence shown here is derived from an EMBL/GenBank/DDBJ whole genome shotgun (WGS) entry which is preliminary data.</text>
</comment>
<accession>A0A420DPJ0</accession>
<dbReference type="AlphaFoldDB" id="A0A420DPJ0"/>
<dbReference type="OrthoDB" id="8116725at2"/>
<feature type="domain" description="YjiS-like" evidence="1">
    <location>
        <begin position="31"/>
        <end position="63"/>
    </location>
</feature>
<dbReference type="Pfam" id="PF06568">
    <property type="entry name" value="YjiS-like"/>
    <property type="match status" value="1"/>
</dbReference>